<dbReference type="Pfam" id="PF02485">
    <property type="entry name" value="Branch"/>
    <property type="match status" value="1"/>
</dbReference>
<dbReference type="Pfam" id="PF12529">
    <property type="entry name" value="Xylo_C"/>
    <property type="match status" value="1"/>
</dbReference>
<dbReference type="GO" id="GO:0046872">
    <property type="term" value="F:metal ion binding"/>
    <property type="evidence" value="ECO:0007669"/>
    <property type="project" value="UniProtKB-KW"/>
</dbReference>
<evidence type="ECO:0000256" key="17">
    <source>
        <dbReference type="ARBA" id="ARBA00023180"/>
    </source>
</evidence>
<comment type="pathway">
    <text evidence="4">Glycan metabolism; heparan sulfate biosynthesis.</text>
</comment>
<keyword evidence="7" id="KW-0328">Glycosyltransferase</keyword>
<evidence type="ECO:0000313" key="21">
    <source>
        <dbReference type="EMBL" id="KAK2713060.1"/>
    </source>
</evidence>
<organism evidence="21 22">
    <name type="scientific">Artemia franciscana</name>
    <name type="common">Brine shrimp</name>
    <name type="synonym">Artemia sanfranciscana</name>
    <dbReference type="NCBI Taxonomy" id="6661"/>
    <lineage>
        <taxon>Eukaryota</taxon>
        <taxon>Metazoa</taxon>
        <taxon>Ecdysozoa</taxon>
        <taxon>Arthropoda</taxon>
        <taxon>Crustacea</taxon>
        <taxon>Branchiopoda</taxon>
        <taxon>Anostraca</taxon>
        <taxon>Artemiidae</taxon>
        <taxon>Artemia</taxon>
    </lineage>
</organism>
<evidence type="ECO:0000256" key="2">
    <source>
        <dbReference type="ARBA" id="ARBA00004648"/>
    </source>
</evidence>
<evidence type="ECO:0000256" key="12">
    <source>
        <dbReference type="ARBA" id="ARBA00022968"/>
    </source>
</evidence>
<dbReference type="InterPro" id="IPR003406">
    <property type="entry name" value="Glyco_trans_14"/>
</dbReference>
<accession>A0AA88HP51</accession>
<keyword evidence="17" id="KW-0325">Glycoprotein</keyword>
<dbReference type="EMBL" id="JAVRJZ010000015">
    <property type="protein sequence ID" value="KAK2713060.1"/>
    <property type="molecule type" value="Genomic_DNA"/>
</dbReference>
<proteinExistence type="inferred from homology"/>
<evidence type="ECO:0000256" key="7">
    <source>
        <dbReference type="ARBA" id="ARBA00022676"/>
    </source>
</evidence>
<evidence type="ECO:0000256" key="11">
    <source>
        <dbReference type="ARBA" id="ARBA00022824"/>
    </source>
</evidence>
<dbReference type="PANTHER" id="PTHR46025">
    <property type="entry name" value="XYLOSYLTRANSFERASE OXT"/>
    <property type="match status" value="1"/>
</dbReference>
<comment type="similarity">
    <text evidence="5">Belongs to the glycosyltransferase 14 family. XylT subfamily.</text>
</comment>
<dbReference type="EC" id="2.4.2.26" evidence="6"/>
<keyword evidence="15" id="KW-0472">Membrane</keyword>
<dbReference type="PROSITE" id="PS51212">
    <property type="entry name" value="WSC"/>
    <property type="match status" value="1"/>
</dbReference>
<name>A0AA88HP51_ARTSF</name>
<dbReference type="GO" id="GO:0050650">
    <property type="term" value="P:chondroitin sulfate proteoglycan biosynthetic process"/>
    <property type="evidence" value="ECO:0007669"/>
    <property type="project" value="TreeGrafter"/>
</dbReference>
<evidence type="ECO:0000256" key="4">
    <source>
        <dbReference type="ARBA" id="ARBA00005093"/>
    </source>
</evidence>
<evidence type="ECO:0000256" key="16">
    <source>
        <dbReference type="ARBA" id="ARBA00023157"/>
    </source>
</evidence>
<dbReference type="GO" id="GO:0005789">
    <property type="term" value="C:endoplasmic reticulum membrane"/>
    <property type="evidence" value="ECO:0007669"/>
    <property type="project" value="UniProtKB-SubCell"/>
</dbReference>
<dbReference type="SMART" id="SM00321">
    <property type="entry name" value="WSC"/>
    <property type="match status" value="1"/>
</dbReference>
<keyword evidence="14" id="KW-0333">Golgi apparatus</keyword>
<comment type="caution">
    <text evidence="21">The sequence shown here is derived from an EMBL/GenBank/DDBJ whole genome shotgun (WGS) entry which is preliminary data.</text>
</comment>
<dbReference type="Pfam" id="PF01822">
    <property type="entry name" value="WSC"/>
    <property type="match status" value="1"/>
</dbReference>
<keyword evidence="9" id="KW-0812">Transmembrane</keyword>
<keyword evidence="13" id="KW-1133">Transmembrane helix</keyword>
<evidence type="ECO:0000256" key="9">
    <source>
        <dbReference type="ARBA" id="ARBA00022692"/>
    </source>
</evidence>
<sequence>MMYRVISRSFRKKKNILNLFLVSLVFFICLNVSMRGIRDSPISDDEVISIEPESKAKKKSYEFLDELAKPIAPDTRIEDIPSYKIPCNTISATAKNALKRTKTNRCRQMIADAACKLSYNVAIPTTVHNTCKRFENATSVKIRHHGCHKDDRKNRVLGVSHKWFHDDNTVELCIDFCRDGMGAAYAGVEFGAECHCGYKINSIQELNYRQCNIACPGDSLQNCGGDLAINVFSTGATEIEPPKLPNHETSPAVLAFHIGLNGRKIRQIKQMLQALYSPKHYYLLHVDLRQDYLYNELKKLEDMFPNVRLQKHRIKGIWGAPSLYQLLRHGLKELLEWAPDWDFFINLSESCFPLQKLDKIEKYYGANQGRNFFWSYSSLPDRRLKQNRLQEHFVECDDYVYIVGERKWPKNLRVDSGADWYTMHRSFAEFVSDRNNPLIQELEKIQNFSFVPTENFFHMALQNSQFCSTRWNENHRILSWGDFPDGQCNHNEFGDYGGCSPQALKFEDIKKLKDLEGYKNFFARKFDSTVSQTVLTAMDEEVFGEYHQDTPALDSFWECIYHHQYDSNPSMVQFSKYLFSYMVGQKKIDFIQQNTKVIGLEEINTFYHDDRYEGSLIKYRIKNPSLVYEVDMVPRRQMIRPDMRRLKQGRLKFARIGPDYNKKQRMFKNPLLYISSKSKIITVEHMWEISDNTENVTFYWIGPSNNIYNISVVEIKARQEMTFLIFHMEKDLQPGVWSLLIETFGNLVGYVDFPVFPETLDTKLNNPESLLRGPASVGVEINEFLSNRNWPEIYSAEEMAYFLLKKFYRVNSHCVLEDGMVENFTSVTDNCKSTKWSSLSPDPKSEFIRLNG</sequence>
<evidence type="ECO:0000256" key="19">
    <source>
        <dbReference type="ARBA" id="ARBA00047847"/>
    </source>
</evidence>
<dbReference type="GO" id="GO:0000139">
    <property type="term" value="C:Golgi membrane"/>
    <property type="evidence" value="ECO:0007669"/>
    <property type="project" value="UniProtKB-SubCell"/>
</dbReference>
<dbReference type="GO" id="GO:0015012">
    <property type="term" value="P:heparan sulfate proteoglycan biosynthetic process"/>
    <property type="evidence" value="ECO:0007669"/>
    <property type="project" value="TreeGrafter"/>
</dbReference>
<dbReference type="InterPro" id="IPR043538">
    <property type="entry name" value="XYLT"/>
</dbReference>
<evidence type="ECO:0000256" key="6">
    <source>
        <dbReference type="ARBA" id="ARBA00011972"/>
    </source>
</evidence>
<evidence type="ECO:0000256" key="8">
    <source>
        <dbReference type="ARBA" id="ARBA00022679"/>
    </source>
</evidence>
<evidence type="ECO:0000256" key="1">
    <source>
        <dbReference type="ARBA" id="ARBA00004323"/>
    </source>
</evidence>
<evidence type="ECO:0000313" key="22">
    <source>
        <dbReference type="Proteomes" id="UP001187531"/>
    </source>
</evidence>
<evidence type="ECO:0000256" key="13">
    <source>
        <dbReference type="ARBA" id="ARBA00022989"/>
    </source>
</evidence>
<feature type="domain" description="WSC" evidence="20">
    <location>
        <begin position="141"/>
        <end position="235"/>
    </location>
</feature>
<evidence type="ECO:0000256" key="3">
    <source>
        <dbReference type="ARBA" id="ARBA00004840"/>
    </source>
</evidence>
<reference evidence="21" key="1">
    <citation type="submission" date="2023-07" db="EMBL/GenBank/DDBJ databases">
        <title>Chromosome-level genome assembly of Artemia franciscana.</title>
        <authorList>
            <person name="Jo E."/>
        </authorList>
    </citation>
    <scope>NUCLEOTIDE SEQUENCE</scope>
    <source>
        <tissue evidence="21">Whole body</tissue>
    </source>
</reference>
<dbReference type="InterPro" id="IPR002889">
    <property type="entry name" value="WSC_carb-bd"/>
</dbReference>
<dbReference type="PANTHER" id="PTHR46025:SF3">
    <property type="entry name" value="XYLOSYLTRANSFERASE OXT"/>
    <property type="match status" value="1"/>
</dbReference>
<evidence type="ECO:0000259" key="20">
    <source>
        <dbReference type="PROSITE" id="PS51212"/>
    </source>
</evidence>
<keyword evidence="12" id="KW-0735">Signal-anchor</keyword>
<dbReference type="Proteomes" id="UP001187531">
    <property type="component" value="Unassembled WGS sequence"/>
</dbReference>
<dbReference type="AlphaFoldDB" id="A0AA88HP51"/>
<evidence type="ECO:0000256" key="10">
    <source>
        <dbReference type="ARBA" id="ARBA00022723"/>
    </source>
</evidence>
<evidence type="ECO:0000256" key="15">
    <source>
        <dbReference type="ARBA" id="ARBA00023136"/>
    </source>
</evidence>
<keyword evidence="22" id="KW-1185">Reference proteome</keyword>
<keyword evidence="16" id="KW-1015">Disulfide bond</keyword>
<keyword evidence="10" id="KW-0479">Metal-binding</keyword>
<keyword evidence="11" id="KW-0256">Endoplasmic reticulum</keyword>
<protein>
    <recommendedName>
        <fullName evidence="6">protein xylosyltransferase</fullName>
        <ecNumber evidence="6">2.4.2.26</ecNumber>
    </recommendedName>
    <alternativeName>
        <fullName evidence="18">Peptide O-xylosyltransferase</fullName>
    </alternativeName>
</protein>
<gene>
    <name evidence="21" type="ORF">QYM36_011673</name>
</gene>
<evidence type="ECO:0000256" key="5">
    <source>
        <dbReference type="ARBA" id="ARBA00010195"/>
    </source>
</evidence>
<evidence type="ECO:0000256" key="18">
    <source>
        <dbReference type="ARBA" id="ARBA00042865"/>
    </source>
</evidence>
<comment type="catalytic activity">
    <reaction evidence="19">
        <text>UDP-alpha-D-xylose + L-seryl-[protein] = 3-O-(beta-D-xylosyl)-L-seryl-[protein] + UDP + H(+)</text>
        <dbReference type="Rhea" id="RHEA:50192"/>
        <dbReference type="Rhea" id="RHEA-COMP:9863"/>
        <dbReference type="Rhea" id="RHEA-COMP:12567"/>
        <dbReference type="ChEBI" id="CHEBI:15378"/>
        <dbReference type="ChEBI" id="CHEBI:29999"/>
        <dbReference type="ChEBI" id="CHEBI:57632"/>
        <dbReference type="ChEBI" id="CHEBI:58223"/>
        <dbReference type="ChEBI" id="CHEBI:132085"/>
        <dbReference type="EC" id="2.4.2.26"/>
    </reaction>
</comment>
<dbReference type="GO" id="GO:0030158">
    <property type="term" value="F:protein xylosyltransferase activity"/>
    <property type="evidence" value="ECO:0007669"/>
    <property type="project" value="UniProtKB-EC"/>
</dbReference>
<comment type="pathway">
    <text evidence="3">Glycan metabolism; chondroitin sulfate biosynthesis.</text>
</comment>
<comment type="subcellular location">
    <subcellularLocation>
        <location evidence="2">Endoplasmic reticulum membrane</location>
        <topology evidence="2">Single-pass type II membrane protein</topology>
    </subcellularLocation>
    <subcellularLocation>
        <location evidence="1">Golgi apparatus membrane</location>
        <topology evidence="1">Single-pass type II membrane protein</topology>
    </subcellularLocation>
</comment>
<dbReference type="InterPro" id="IPR024448">
    <property type="entry name" value="XylT_C"/>
</dbReference>
<evidence type="ECO:0000256" key="14">
    <source>
        <dbReference type="ARBA" id="ARBA00023034"/>
    </source>
</evidence>
<keyword evidence="8" id="KW-0808">Transferase</keyword>